<dbReference type="InterPro" id="IPR009019">
    <property type="entry name" value="KH_sf_prok-type"/>
</dbReference>
<gene>
    <name evidence="6" type="primary">era</name>
    <name evidence="9" type="ORF">DK849_00125</name>
</gene>
<dbReference type="InterPro" id="IPR030388">
    <property type="entry name" value="G_ERA_dom"/>
</dbReference>
<comment type="subcellular location">
    <subcellularLocation>
        <location evidence="6">Cytoplasm</location>
    </subcellularLocation>
    <subcellularLocation>
        <location evidence="6">Cell membrane</location>
        <topology evidence="6">Peripheral membrane protein</topology>
    </subcellularLocation>
</comment>
<evidence type="ECO:0000256" key="8">
    <source>
        <dbReference type="RuleBase" id="RU003761"/>
    </source>
</evidence>
<dbReference type="GO" id="GO:0000028">
    <property type="term" value="P:ribosomal small subunit assembly"/>
    <property type="evidence" value="ECO:0007669"/>
    <property type="project" value="TreeGrafter"/>
</dbReference>
<keyword evidence="6" id="KW-0690">Ribosome biogenesis</keyword>
<dbReference type="PANTHER" id="PTHR42698">
    <property type="entry name" value="GTPASE ERA"/>
    <property type="match status" value="1"/>
</dbReference>
<dbReference type="CDD" id="cd04163">
    <property type="entry name" value="Era"/>
    <property type="match status" value="1"/>
</dbReference>
<feature type="region of interest" description="G5" evidence="7">
    <location>
        <begin position="149"/>
        <end position="151"/>
    </location>
</feature>
<evidence type="ECO:0000256" key="2">
    <source>
        <dbReference type="ARBA" id="ARBA00020484"/>
    </source>
</evidence>
<dbReference type="Pfam" id="PF07650">
    <property type="entry name" value="KH_2"/>
    <property type="match status" value="1"/>
</dbReference>
<accession>A0A2Z4LLE2</accession>
<keyword evidence="6" id="KW-0472">Membrane</keyword>
<feature type="binding site" evidence="6">
    <location>
        <begin position="121"/>
        <end position="124"/>
    </location>
    <ligand>
        <name>GTP</name>
        <dbReference type="ChEBI" id="CHEBI:37565"/>
    </ligand>
</feature>
<dbReference type="Gene3D" id="3.40.50.300">
    <property type="entry name" value="P-loop containing nucleotide triphosphate hydrolases"/>
    <property type="match status" value="1"/>
</dbReference>
<keyword evidence="6" id="KW-0699">rRNA-binding</keyword>
<dbReference type="KEGG" id="mclo:DK849_00125"/>
<dbReference type="HAMAP" id="MF_00367">
    <property type="entry name" value="GTPase_Era"/>
    <property type="match status" value="1"/>
</dbReference>
<dbReference type="SUPFAM" id="SSF52540">
    <property type="entry name" value="P-loop containing nucleoside triphosphate hydrolases"/>
    <property type="match status" value="1"/>
</dbReference>
<dbReference type="InterPro" id="IPR006073">
    <property type="entry name" value="GTP-bd"/>
</dbReference>
<proteinExistence type="inferred from homology"/>
<dbReference type="EMBL" id="CP030103">
    <property type="protein sequence ID" value="AWX42495.1"/>
    <property type="molecule type" value="Genomic_DNA"/>
</dbReference>
<protein>
    <recommendedName>
        <fullName evidence="2 6">GTPase Era</fullName>
    </recommendedName>
</protein>
<sequence>MKKNCIVGLIGRPNVGKSTLLNQILEYDLSIVSNYAQTTRDDIRGIYNDNDCQIIFIDTPGIHKGENLLSEKLNQKSYSILKDVDLVLFITPANETIGRGDEWVINKLNENNIKNKIAVISKIDLVNDNEKLNEKASKLKELGFKTVFGIGLNFKQTYKDLINEIKSYAYEGENLYPDDQIGDVSMRFLAKEYIRKAAIENLYQEIPHSIAVEINDFKEQEEWQPYLIDATIYVKKDSQKGILIGKNGSMIKKISTQSRLQMEEIFQHKIYLTINVKVNNDWVDDLNKIKKMGY</sequence>
<keyword evidence="5 6" id="KW-0342">GTP-binding</keyword>
<comment type="subunit">
    <text evidence="6">Monomer.</text>
</comment>
<evidence type="ECO:0000256" key="7">
    <source>
        <dbReference type="PROSITE-ProRule" id="PRU01050"/>
    </source>
</evidence>
<dbReference type="InterPro" id="IPR005225">
    <property type="entry name" value="Small_GTP-bd"/>
</dbReference>
<feature type="binding site" evidence="6">
    <location>
        <begin position="58"/>
        <end position="62"/>
    </location>
    <ligand>
        <name>GTP</name>
        <dbReference type="ChEBI" id="CHEBI:37565"/>
    </ligand>
</feature>
<evidence type="ECO:0000256" key="5">
    <source>
        <dbReference type="ARBA" id="ARBA00023134"/>
    </source>
</evidence>
<feature type="region of interest" description="G3" evidence="7">
    <location>
        <begin position="58"/>
        <end position="61"/>
    </location>
</feature>
<dbReference type="PANTHER" id="PTHR42698:SF1">
    <property type="entry name" value="GTPASE ERA, MITOCHONDRIAL"/>
    <property type="match status" value="1"/>
</dbReference>
<dbReference type="PRINTS" id="PR00326">
    <property type="entry name" value="GTP1OBG"/>
</dbReference>
<evidence type="ECO:0000313" key="10">
    <source>
        <dbReference type="Proteomes" id="UP000249865"/>
    </source>
</evidence>
<dbReference type="InterPro" id="IPR015946">
    <property type="entry name" value="KH_dom-like_a/b"/>
</dbReference>
<dbReference type="GO" id="GO:0003924">
    <property type="term" value="F:GTPase activity"/>
    <property type="evidence" value="ECO:0007669"/>
    <property type="project" value="UniProtKB-UniRule"/>
</dbReference>
<dbReference type="GO" id="GO:0005525">
    <property type="term" value="F:GTP binding"/>
    <property type="evidence" value="ECO:0007669"/>
    <property type="project" value="UniProtKB-UniRule"/>
</dbReference>
<dbReference type="PROSITE" id="PS50823">
    <property type="entry name" value="KH_TYPE_2"/>
    <property type="match status" value="1"/>
</dbReference>
<evidence type="ECO:0000256" key="4">
    <source>
        <dbReference type="ARBA" id="ARBA00022884"/>
    </source>
</evidence>
<dbReference type="GO" id="GO:0070181">
    <property type="term" value="F:small ribosomal subunit rRNA binding"/>
    <property type="evidence" value="ECO:0007669"/>
    <property type="project" value="UniProtKB-UniRule"/>
</dbReference>
<dbReference type="NCBIfam" id="TIGR00436">
    <property type="entry name" value="era"/>
    <property type="match status" value="1"/>
</dbReference>
<feature type="region of interest" description="G1" evidence="7">
    <location>
        <begin position="11"/>
        <end position="18"/>
    </location>
</feature>
<dbReference type="GO" id="GO:0043024">
    <property type="term" value="F:ribosomal small subunit binding"/>
    <property type="evidence" value="ECO:0007669"/>
    <property type="project" value="TreeGrafter"/>
</dbReference>
<dbReference type="NCBIfam" id="NF000908">
    <property type="entry name" value="PRK00089.1"/>
    <property type="match status" value="1"/>
</dbReference>
<keyword evidence="10" id="KW-1185">Reference proteome</keyword>
<dbReference type="GO" id="GO:0005829">
    <property type="term" value="C:cytosol"/>
    <property type="evidence" value="ECO:0007669"/>
    <property type="project" value="TreeGrafter"/>
</dbReference>
<keyword evidence="3 6" id="KW-0547">Nucleotide-binding</keyword>
<dbReference type="PROSITE" id="PS51713">
    <property type="entry name" value="G_ERA"/>
    <property type="match status" value="1"/>
</dbReference>
<comment type="similarity">
    <text evidence="1 6 7 8">Belongs to the TRAFAC class TrmE-Era-EngA-EngB-Septin-like GTPase superfamily. Era GTPase family.</text>
</comment>
<dbReference type="GO" id="GO:0005886">
    <property type="term" value="C:plasma membrane"/>
    <property type="evidence" value="ECO:0007669"/>
    <property type="project" value="UniProtKB-SubCell"/>
</dbReference>
<dbReference type="InterPro" id="IPR005662">
    <property type="entry name" value="GTPase_Era-like"/>
</dbReference>
<evidence type="ECO:0000313" key="9">
    <source>
        <dbReference type="EMBL" id="AWX42495.1"/>
    </source>
</evidence>
<dbReference type="NCBIfam" id="TIGR00231">
    <property type="entry name" value="small_GTP"/>
    <property type="match status" value="1"/>
</dbReference>
<dbReference type="RefSeq" id="WP_029330512.1">
    <property type="nucleotide sequence ID" value="NZ_CP030103.1"/>
</dbReference>
<name>A0A2Z4LLE2_9BACT</name>
<comment type="function">
    <text evidence="6">An essential GTPase that binds both GDP and GTP, with rapid nucleotide exchange. Plays a role in 16S rRNA processing and 30S ribosomal subunit biogenesis and possibly also in cell cycle regulation and energy metabolism.</text>
</comment>
<dbReference type="Proteomes" id="UP000249865">
    <property type="component" value="Chromosome"/>
</dbReference>
<keyword evidence="4 6" id="KW-0694">RNA-binding</keyword>
<dbReference type="SUPFAM" id="SSF54814">
    <property type="entry name" value="Prokaryotic type KH domain (KH-domain type II)"/>
    <property type="match status" value="1"/>
</dbReference>
<feature type="region of interest" description="G2" evidence="7">
    <location>
        <begin position="37"/>
        <end position="41"/>
    </location>
</feature>
<organism evidence="9 10">
    <name type="scientific">Metamycoplasma cloacale</name>
    <dbReference type="NCBI Taxonomy" id="92401"/>
    <lineage>
        <taxon>Bacteria</taxon>
        <taxon>Bacillati</taxon>
        <taxon>Mycoplasmatota</taxon>
        <taxon>Mycoplasmoidales</taxon>
        <taxon>Metamycoplasmataceae</taxon>
        <taxon>Metamycoplasma</taxon>
    </lineage>
</organism>
<dbReference type="AlphaFoldDB" id="A0A2Z4LLE2"/>
<keyword evidence="6" id="KW-0963">Cytoplasm</keyword>
<dbReference type="Pfam" id="PF01926">
    <property type="entry name" value="MMR_HSR1"/>
    <property type="match status" value="1"/>
</dbReference>
<evidence type="ECO:0000256" key="1">
    <source>
        <dbReference type="ARBA" id="ARBA00007921"/>
    </source>
</evidence>
<dbReference type="InterPro" id="IPR027417">
    <property type="entry name" value="P-loop_NTPase"/>
</dbReference>
<evidence type="ECO:0000256" key="6">
    <source>
        <dbReference type="HAMAP-Rule" id="MF_00367"/>
    </source>
</evidence>
<dbReference type="CDD" id="cd22534">
    <property type="entry name" value="KH-II_Era"/>
    <property type="match status" value="1"/>
</dbReference>
<feature type="binding site" evidence="6">
    <location>
        <begin position="11"/>
        <end position="18"/>
    </location>
    <ligand>
        <name>GTP</name>
        <dbReference type="ChEBI" id="CHEBI:37565"/>
    </ligand>
</feature>
<evidence type="ECO:0000256" key="3">
    <source>
        <dbReference type="ARBA" id="ARBA00022741"/>
    </source>
</evidence>
<dbReference type="Gene3D" id="3.30.300.20">
    <property type="match status" value="1"/>
</dbReference>
<reference evidence="10" key="1">
    <citation type="submission" date="2018-06" db="EMBL/GenBank/DDBJ databases">
        <title>Complete genome sequences of Mycoplasma anatis, M. anseris and M. cloacale type strains.</title>
        <authorList>
            <person name="Grozner D."/>
            <person name="Forro B."/>
            <person name="Sulyok K.M."/>
            <person name="Marton S."/>
            <person name="Kreizinger Z."/>
            <person name="Banyai K."/>
            <person name="Gyuranecz M."/>
        </authorList>
    </citation>
    <scope>NUCLEOTIDE SEQUENCE [LARGE SCALE GENOMIC DNA]</scope>
    <source>
        <strain evidence="10">NCTC 10199</strain>
    </source>
</reference>
<feature type="region of interest" description="G4" evidence="7">
    <location>
        <begin position="121"/>
        <end position="124"/>
    </location>
</feature>
<keyword evidence="6" id="KW-1003">Cell membrane</keyword>
<dbReference type="InterPro" id="IPR004044">
    <property type="entry name" value="KH_dom_type_2"/>
</dbReference>
<dbReference type="OrthoDB" id="9805918at2"/>